<dbReference type="SUPFAM" id="SSF81321">
    <property type="entry name" value="Family A G protein-coupled receptor-like"/>
    <property type="match status" value="1"/>
</dbReference>
<dbReference type="PRINTS" id="PR00237">
    <property type="entry name" value="GPCRRHODOPSN"/>
</dbReference>
<dbReference type="eggNOG" id="ENOG502RXFF">
    <property type="taxonomic scope" value="Eukaryota"/>
</dbReference>
<dbReference type="PANTHER" id="PTHR24234">
    <property type="entry name" value="LYSOPHOSPHATIDIC ACID RECEPTOR 5/SPHINGOSYLPHOSPHORYLCHOLINE RECEPTOR"/>
    <property type="match status" value="1"/>
</dbReference>
<keyword evidence="7" id="KW-1015">Disulfide bond</keyword>
<evidence type="ECO:0000256" key="4">
    <source>
        <dbReference type="ARBA" id="ARBA00022989"/>
    </source>
</evidence>
<keyword evidence="8" id="KW-0675">Receptor</keyword>
<dbReference type="GO" id="GO:0048266">
    <property type="term" value="P:behavioral response to pain"/>
    <property type="evidence" value="ECO:0007669"/>
    <property type="project" value="TreeGrafter"/>
</dbReference>
<dbReference type="PROSITE" id="PS50262">
    <property type="entry name" value="G_PROTEIN_RECEP_F1_2"/>
    <property type="match status" value="1"/>
</dbReference>
<keyword evidence="6 11" id="KW-0472">Membrane</keyword>
<keyword evidence="2" id="KW-1003">Cell membrane</keyword>
<evidence type="ECO:0000256" key="1">
    <source>
        <dbReference type="ARBA" id="ARBA00004651"/>
    </source>
</evidence>
<dbReference type="PANTHER" id="PTHR24234:SF6">
    <property type="entry name" value="LYSOPHOSPHATIDIC ACID RECEPTOR 5"/>
    <property type="match status" value="1"/>
</dbReference>
<keyword evidence="5" id="KW-0297">G-protein coupled receptor</keyword>
<reference evidence="13" key="3">
    <citation type="submission" date="2025-08" db="UniProtKB">
        <authorList>
            <consortium name="Ensembl"/>
        </authorList>
    </citation>
    <scope>IDENTIFICATION</scope>
</reference>
<evidence type="ECO:0000256" key="5">
    <source>
        <dbReference type="ARBA" id="ARBA00023040"/>
    </source>
</evidence>
<proteinExistence type="predicted"/>
<dbReference type="PRINTS" id="PR01157">
    <property type="entry name" value="P2YPURNOCPTR"/>
</dbReference>
<dbReference type="Pfam" id="PF00001">
    <property type="entry name" value="7tm_1"/>
    <property type="match status" value="1"/>
</dbReference>
<keyword evidence="3 11" id="KW-0812">Transmembrane</keyword>
<dbReference type="GO" id="GO:0005886">
    <property type="term" value="C:plasma membrane"/>
    <property type="evidence" value="ECO:0007669"/>
    <property type="project" value="UniProtKB-SubCell"/>
</dbReference>
<evidence type="ECO:0000256" key="10">
    <source>
        <dbReference type="ARBA" id="ARBA00023224"/>
    </source>
</evidence>
<evidence type="ECO:0000256" key="8">
    <source>
        <dbReference type="ARBA" id="ARBA00023170"/>
    </source>
</evidence>
<evidence type="ECO:0000313" key="14">
    <source>
        <dbReference type="Proteomes" id="UP000018467"/>
    </source>
</evidence>
<evidence type="ECO:0000259" key="12">
    <source>
        <dbReference type="PROSITE" id="PS50262"/>
    </source>
</evidence>
<dbReference type="Gene3D" id="1.20.1070.10">
    <property type="entry name" value="Rhodopsin 7-helix transmembrane proteins"/>
    <property type="match status" value="1"/>
</dbReference>
<feature type="domain" description="G-protein coupled receptors family 1 profile" evidence="12">
    <location>
        <begin position="32"/>
        <end position="289"/>
    </location>
</feature>
<feature type="transmembrane region" description="Helical" evidence="11">
    <location>
        <begin position="228"/>
        <end position="255"/>
    </location>
</feature>
<name>W5LUC6_ASTMX</name>
<dbReference type="InParanoid" id="W5LUC6"/>
<dbReference type="Ensembl" id="ENSAMXT00000026763.2">
    <property type="protein sequence ID" value="ENSAMXP00000026742.2"/>
    <property type="gene ID" value="ENSAMXG00000026037.2"/>
</dbReference>
<accession>W5LUC6</accession>
<feature type="transmembrane region" description="Helical" evidence="11">
    <location>
        <begin position="20"/>
        <end position="40"/>
    </location>
</feature>
<feature type="transmembrane region" description="Helical" evidence="11">
    <location>
        <begin position="178"/>
        <end position="207"/>
    </location>
</feature>
<evidence type="ECO:0000256" key="3">
    <source>
        <dbReference type="ARBA" id="ARBA00022692"/>
    </source>
</evidence>
<keyword evidence="4 11" id="KW-1133">Transmembrane helix</keyword>
<evidence type="ECO:0000256" key="6">
    <source>
        <dbReference type="ARBA" id="ARBA00023136"/>
    </source>
</evidence>
<evidence type="ECO:0000256" key="11">
    <source>
        <dbReference type="SAM" id="Phobius"/>
    </source>
</evidence>
<dbReference type="AlphaFoldDB" id="W5LUC6"/>
<evidence type="ECO:0000313" key="13">
    <source>
        <dbReference type="Ensembl" id="ENSAMXP00000026742.2"/>
    </source>
</evidence>
<evidence type="ECO:0000256" key="2">
    <source>
        <dbReference type="ARBA" id="ARBA00022475"/>
    </source>
</evidence>
<evidence type="ECO:0000256" key="7">
    <source>
        <dbReference type="ARBA" id="ARBA00023157"/>
    </source>
</evidence>
<dbReference type="CDD" id="cd14982">
    <property type="entry name" value="7tmA_purinoceptor-like"/>
    <property type="match status" value="1"/>
</dbReference>
<organism evidence="13 14">
    <name type="scientific">Astyanax mexicanus</name>
    <name type="common">Blind cave fish</name>
    <name type="synonym">Astyanax fasciatus mexicanus</name>
    <dbReference type="NCBI Taxonomy" id="7994"/>
    <lineage>
        <taxon>Eukaryota</taxon>
        <taxon>Metazoa</taxon>
        <taxon>Chordata</taxon>
        <taxon>Craniata</taxon>
        <taxon>Vertebrata</taxon>
        <taxon>Euteleostomi</taxon>
        <taxon>Actinopterygii</taxon>
        <taxon>Neopterygii</taxon>
        <taxon>Teleostei</taxon>
        <taxon>Ostariophysi</taxon>
        <taxon>Characiformes</taxon>
        <taxon>Characoidei</taxon>
        <taxon>Acestrorhamphidae</taxon>
        <taxon>Acestrorhamphinae</taxon>
        <taxon>Astyanax</taxon>
    </lineage>
</organism>
<dbReference type="GeneTree" id="ENSGT00950000183136"/>
<reference evidence="14" key="1">
    <citation type="submission" date="2013-03" db="EMBL/GenBank/DDBJ databases">
        <authorList>
            <person name="Jeffery W."/>
            <person name="Warren W."/>
            <person name="Wilson R.K."/>
        </authorList>
    </citation>
    <scope>NUCLEOTIDE SEQUENCE</scope>
    <source>
        <strain evidence="14">female</strain>
    </source>
</reference>
<dbReference type="Proteomes" id="UP000018467">
    <property type="component" value="Unassembled WGS sequence"/>
</dbReference>
<keyword evidence="9" id="KW-0325">Glycoprotein</keyword>
<dbReference type="HOGENOM" id="CLU_009579_8_2_1"/>
<dbReference type="InterPro" id="IPR000276">
    <property type="entry name" value="GPCR_Rhodpsn"/>
</dbReference>
<reference evidence="13" key="4">
    <citation type="submission" date="2025-09" db="UniProtKB">
        <authorList>
            <consortium name="Ensembl"/>
        </authorList>
    </citation>
    <scope>IDENTIFICATION</scope>
</reference>
<comment type="subcellular location">
    <subcellularLocation>
        <location evidence="1">Cell membrane</location>
        <topology evidence="1">Multi-pass membrane protein</topology>
    </subcellularLocation>
</comment>
<keyword evidence="10" id="KW-0807">Transducer</keyword>
<feature type="transmembrane region" description="Helical" evidence="11">
    <location>
        <begin position="52"/>
        <end position="75"/>
    </location>
</feature>
<feature type="transmembrane region" description="Helical" evidence="11">
    <location>
        <begin position="131"/>
        <end position="152"/>
    </location>
</feature>
<protein>
    <submittedName>
        <fullName evidence="13">Lysophosphatidic acid receptor 5a</fullName>
    </submittedName>
</protein>
<keyword evidence="14" id="KW-1185">Reference proteome</keyword>
<dbReference type="Bgee" id="ENSAMXG00000026037">
    <property type="expression patterns" value="Expressed in mesonephros and 11 other cell types or tissues"/>
</dbReference>
<evidence type="ECO:0000256" key="9">
    <source>
        <dbReference type="ARBA" id="ARBA00023180"/>
    </source>
</evidence>
<reference evidence="14" key="2">
    <citation type="journal article" date="2014" name="Nat. Commun.">
        <title>The cavefish genome reveals candidate genes for eye loss.</title>
        <authorList>
            <person name="McGaugh S.E."/>
            <person name="Gross J.B."/>
            <person name="Aken B."/>
            <person name="Blin M."/>
            <person name="Borowsky R."/>
            <person name="Chalopin D."/>
            <person name="Hinaux H."/>
            <person name="Jeffery W.R."/>
            <person name="Keene A."/>
            <person name="Ma L."/>
            <person name="Minx P."/>
            <person name="Murphy D."/>
            <person name="O'Quin K.E."/>
            <person name="Retaux S."/>
            <person name="Rohner N."/>
            <person name="Searle S.M."/>
            <person name="Stahl B.A."/>
            <person name="Tabin C."/>
            <person name="Volff J.N."/>
            <person name="Yoshizawa M."/>
            <person name="Warren W.C."/>
        </authorList>
    </citation>
    <scope>NUCLEOTIDE SEQUENCE [LARGE SCALE GENOMIC DNA]</scope>
    <source>
        <strain evidence="14">female</strain>
    </source>
</reference>
<dbReference type="InterPro" id="IPR017452">
    <property type="entry name" value="GPCR_Rhodpsn_7TM"/>
</dbReference>
<dbReference type="FunCoup" id="W5LUC6">
    <property type="interactions" value="2"/>
</dbReference>
<dbReference type="GO" id="GO:0004930">
    <property type="term" value="F:G protein-coupled receptor activity"/>
    <property type="evidence" value="ECO:0007669"/>
    <property type="project" value="UniProtKB-KW"/>
</dbReference>
<sequence>MFENNSNCSLADLRYPLFKITYSLVLALGLPLNAVALWMFLRRLCRSISVPVIYMTNLALSDLLFVLSLPFRILYFSTGRWTLGDVACMIPGTLFSVNLYSSSFFIMLVSVDRMLALAYPLRSRSVRTPTVAWITCLAVWIVIGTLAVPVALNHRANNDTQCGVQRCFEHYSEENWRFGFFILCIVTTVGILLPFCIILACTVVVVRQLRGIAVTSALPSSTEVSIKMVWLLLSNLLIYAICFIPFHAVFILYGLQKLNVFQYFHNLLTVQTVTMCLASTNSCLDPLVYYFSTRTHITWYALANSGHGYNTVIVCSCQSWLKPQGLWNFLC</sequence>